<feature type="compositionally biased region" description="Polar residues" evidence="1">
    <location>
        <begin position="17"/>
        <end position="33"/>
    </location>
</feature>
<evidence type="ECO:0000256" key="1">
    <source>
        <dbReference type="SAM" id="MobiDB-lite"/>
    </source>
</evidence>
<dbReference type="Proteomes" id="UP000603457">
    <property type="component" value="Unassembled WGS sequence"/>
</dbReference>
<feature type="region of interest" description="Disordered" evidence="1">
    <location>
        <begin position="535"/>
        <end position="580"/>
    </location>
</feature>
<accession>A0ABR8FXE2</accession>
<feature type="compositionally biased region" description="Low complexity" evidence="1">
    <location>
        <begin position="547"/>
        <end position="563"/>
    </location>
</feature>
<feature type="compositionally biased region" description="Polar residues" evidence="1">
    <location>
        <begin position="218"/>
        <end position="240"/>
    </location>
</feature>
<feature type="compositionally biased region" description="Low complexity" evidence="1">
    <location>
        <begin position="475"/>
        <end position="486"/>
    </location>
</feature>
<feature type="compositionally biased region" description="Polar residues" evidence="1">
    <location>
        <begin position="79"/>
        <end position="105"/>
    </location>
</feature>
<feature type="compositionally biased region" description="Polar residues" evidence="1">
    <location>
        <begin position="400"/>
        <end position="411"/>
    </location>
</feature>
<reference evidence="2 3" key="1">
    <citation type="journal article" date="2020" name="ISME J.">
        <title>Comparative genomics reveals insights into cyanobacterial evolution and habitat adaptation.</title>
        <authorList>
            <person name="Chen M.Y."/>
            <person name="Teng W.K."/>
            <person name="Zhao L."/>
            <person name="Hu C.X."/>
            <person name="Zhou Y.K."/>
            <person name="Han B.P."/>
            <person name="Song L.R."/>
            <person name="Shu W.S."/>
        </authorList>
    </citation>
    <scope>NUCLEOTIDE SEQUENCE [LARGE SCALE GENOMIC DNA]</scope>
    <source>
        <strain evidence="2 3">FACHB-130</strain>
    </source>
</reference>
<organism evidence="2 3">
    <name type="scientific">Nostoc spongiaeforme FACHB-130</name>
    <dbReference type="NCBI Taxonomy" id="1357510"/>
    <lineage>
        <taxon>Bacteria</taxon>
        <taxon>Bacillati</taxon>
        <taxon>Cyanobacteriota</taxon>
        <taxon>Cyanophyceae</taxon>
        <taxon>Nostocales</taxon>
        <taxon>Nostocaceae</taxon>
        <taxon>Nostoc</taxon>
    </lineage>
</organism>
<dbReference type="Pfam" id="PF13620">
    <property type="entry name" value="CarboxypepD_reg"/>
    <property type="match status" value="1"/>
</dbReference>
<dbReference type="EMBL" id="JACJTB010000015">
    <property type="protein sequence ID" value="MBD2595361.1"/>
    <property type="molecule type" value="Genomic_DNA"/>
</dbReference>
<dbReference type="Gene3D" id="2.60.40.10">
    <property type="entry name" value="Immunoglobulins"/>
    <property type="match status" value="2"/>
</dbReference>
<name>A0ABR8FXE2_9NOSO</name>
<feature type="compositionally biased region" description="Polar residues" evidence="1">
    <location>
        <begin position="464"/>
        <end position="474"/>
    </location>
</feature>
<feature type="region of interest" description="Disordered" evidence="1">
    <location>
        <begin position="1"/>
        <end position="418"/>
    </location>
</feature>
<protein>
    <submittedName>
        <fullName evidence="2">Carboxypeptidase regulatory-like domain-containing protein</fullName>
    </submittedName>
</protein>
<dbReference type="RefSeq" id="WP_190968168.1">
    <property type="nucleotide sequence ID" value="NZ_JACJTB010000015.1"/>
</dbReference>
<evidence type="ECO:0000313" key="2">
    <source>
        <dbReference type="EMBL" id="MBD2595361.1"/>
    </source>
</evidence>
<dbReference type="InterPro" id="IPR013783">
    <property type="entry name" value="Ig-like_fold"/>
</dbReference>
<sequence length="1434" mass="154202">MIYQASPPLPPAEVTTLPAQDTPITAPDKNSANPAYKTARHTVATPLPPETTPEAEFSTNGVEEQESSAESNASEAPVQRSTKGTILSDISFTSGIPEVSETSTQELDKCTTASNSAQTASISASSAISEESPDLLTKQLVKCKPVKAPSKVTTTSETPKKPSNLVALSTEQPAQASVQQQVKAPTQIAATTPENSASTTEKPAQASVQQKVKAPTQIAATTPENSASTTEKPAQASVQQKVKAPTQVATTTPDNSASTTKKPAQASVQQKVKAPTQVATTTPDNSASTTKKPAQASVQQKVKAPTQVATTTPDNSASTTKKPAQASVQQKVKAPTQVVTTTSDNKTKPKTSVQRRRTTVPVKVTNNDSTKLKQPPQPQNTKVEVASNADAAKTPEELTGSLNKQPQQLQNTTASASATIAAKAPEDLATFVNKQRSQTITALSEVATNETDTNADNFGTFLAKQTPQSQFPDVTTTESTAATSETSINSHDLAAFLTQQPSNSSVQYKVANVPAEVPINSQTSKKSEDLSAFLTKQPAHPQVPQKTATNTTPAPSSATESTPQPNTKPAEVQPPKQGVDVSKNILNIDDNSRITFTQTASSNLENLLLGVIINRKEVGNLDVIRQGNTLLLPLEDFAKLAGFTVETKDNNTYLNTPLGTINLAESDIQNFKGVNYISDAFVREKLSTSIEFNSLDLALIIDLPWRGDGTAYTSEAVNLQPDVFAPINGFSNLRQELNIVNNAGDVNLRSSTLLGGRLAGGLWRVRVNNNFENSPDVSEYFYYKRNGGFLYQVGRQQIGINPLVNSLNLTGAQFGYTNIPTNRFNQTNNANELLPRRSRPLQTFQGVVPPASFVQLRVSGVVVAQQQVGFDGRYEFVDVNLPVGQNNQIEILVFDRNNLNVPSEIRSVRINASDLLLPAGGNVQLAGVGLTGNLVQNSLFDNNNGTDAGQFAGFYQIRQGISNNLTFEGSVQAIPDTIQSQAGLVWRVANPVVLSASVGNSFGKLAYNTDLDIQLGKLDITANSQSYPNGYRNGKNSGEFFNHSAEVSYRFNNKFQLGFLARSRKSGTDTNEYISPTFFLQPFARLSLSGRPDITGQYLFNAYYQVNRAARLSFNTYGDRYASDLSYNFNRNYQVSLGTDFGGNYATRYTATLNYSPASIRQLSWRMGLAYREGNFGPIVGASMQVLPGLFARVEYQGIPFAGRRNAFGGFNDDRLTVSLVSDLSFAGGRAVPSSFSSLGKDRGAIAGRIAVSGENQGYDLQGASVRVINNRNKPVGGAKTDSSGNFFVGGLPEGVYRVEVDPEQLPVELTVQKTSRVAEVGMAGVTNVDFTARLEYGLAGRITDVAGQPMSDVRVELVNLDGTEVLAAMTDEFGLYRVDGVPVGKYTLRIPPQEAIANSETFPKRDVTIHNEFVYDQNLQLPISTAAKETKEK</sequence>
<feature type="compositionally biased region" description="Low complexity" evidence="1">
    <location>
        <begin position="112"/>
        <end position="130"/>
    </location>
</feature>
<feature type="compositionally biased region" description="Polar residues" evidence="1">
    <location>
        <begin position="307"/>
        <end position="330"/>
    </location>
</feature>
<feature type="compositionally biased region" description="Polar residues" evidence="1">
    <location>
        <begin position="277"/>
        <end position="300"/>
    </location>
</feature>
<feature type="compositionally biased region" description="Polar residues" evidence="1">
    <location>
        <begin position="247"/>
        <end position="270"/>
    </location>
</feature>
<keyword evidence="3" id="KW-1185">Reference proteome</keyword>
<proteinExistence type="predicted"/>
<feature type="compositionally biased region" description="Polar residues" evidence="1">
    <location>
        <begin position="166"/>
        <end position="210"/>
    </location>
</feature>
<gene>
    <name evidence="2" type="ORF">H6G74_13620</name>
</gene>
<feature type="region of interest" description="Disordered" evidence="1">
    <location>
        <begin position="464"/>
        <end position="486"/>
    </location>
</feature>
<comment type="caution">
    <text evidence="2">The sequence shown here is derived from an EMBL/GenBank/DDBJ whole genome shotgun (WGS) entry which is preliminary data.</text>
</comment>
<dbReference type="SUPFAM" id="SSF49478">
    <property type="entry name" value="Cna protein B-type domain"/>
    <property type="match status" value="2"/>
</dbReference>
<evidence type="ECO:0000313" key="3">
    <source>
        <dbReference type="Proteomes" id="UP000603457"/>
    </source>
</evidence>